<dbReference type="PANTHER" id="PTHR13015:SF0">
    <property type="entry name" value="WASH COMPLEX SUBUNIT 3"/>
    <property type="match status" value="1"/>
</dbReference>
<organism evidence="3 4">
    <name type="scientific">Achlya hypogyna</name>
    <name type="common">Oomycete</name>
    <name type="synonym">Protoachlya hypogyna</name>
    <dbReference type="NCBI Taxonomy" id="1202772"/>
    <lineage>
        <taxon>Eukaryota</taxon>
        <taxon>Sar</taxon>
        <taxon>Stramenopiles</taxon>
        <taxon>Oomycota</taxon>
        <taxon>Saprolegniomycetes</taxon>
        <taxon>Saprolegniales</taxon>
        <taxon>Achlyaceae</taxon>
        <taxon>Achlya</taxon>
    </lineage>
</organism>
<comment type="similarity">
    <text evidence="1">Belongs to the CCDC53 family.</text>
</comment>
<comment type="caution">
    <text evidence="3">The sequence shown here is derived from an EMBL/GenBank/DDBJ whole genome shotgun (WGS) entry which is preliminary data.</text>
</comment>
<dbReference type="AlphaFoldDB" id="A0A1V9YJR7"/>
<dbReference type="InterPro" id="IPR019309">
    <property type="entry name" value="WASHC3"/>
</dbReference>
<evidence type="ECO:0000256" key="2">
    <source>
        <dbReference type="SAM" id="MobiDB-lite"/>
    </source>
</evidence>
<dbReference type="Gene3D" id="1.20.1270.60">
    <property type="entry name" value="Arfaptin homology (AH) domain/BAR domain"/>
    <property type="match status" value="1"/>
</dbReference>
<dbReference type="SUPFAM" id="SSF103657">
    <property type="entry name" value="BAR/IMD domain-like"/>
    <property type="match status" value="1"/>
</dbReference>
<dbReference type="Proteomes" id="UP000243579">
    <property type="component" value="Unassembled WGS sequence"/>
</dbReference>
<feature type="compositionally biased region" description="Low complexity" evidence="2">
    <location>
        <begin position="91"/>
        <end position="100"/>
    </location>
</feature>
<sequence length="492" mass="54639">MEKYAKLLALGMPREHVELKMRAEGVDPALLNGVSPPPPPPSTASPFACGIPPPPPPMVAPRTLDPPPPPPLAKTAPSKPMMPPLPPPMSPVASSSPSKVEVLPSSPTKPRADVVRPPACVDKYRNLLSMGMPREQVILMMQEEGVDSALLPPPPVSTSPSERPAALEKMFTVHLSKRPPPATTPLGALRMSLRDRQRRWFQKTLVSIGRATPTPDDYYTKEKDRFLSLLKSVEDIRSSLERYKTMLPQYSLTCAKLGVDVWCVVSADSVGRQTVAAETFRHAMCAINEKQEIKSHFFNADAVLNGAIQFVNIHVSTMQSYKPVMTHREGLKLDYDSYDRALRTLRRSAKYTVQELAKAEAKVAAARVALDDATVMLYRVFAKYEAERDTMLNGELEMVRQVMYTFYKQSAEVTNFTIDPRVDRASIQAREDQLLANMKLKGLLQPPPPADAVDDCLEDVSLGEPTTDQWSQQLQSFRMSCPKLPEQRANKA</sequence>
<evidence type="ECO:0000313" key="3">
    <source>
        <dbReference type="EMBL" id="OQR85974.1"/>
    </source>
</evidence>
<dbReference type="OrthoDB" id="165034at2759"/>
<feature type="region of interest" description="Disordered" evidence="2">
    <location>
        <begin position="30"/>
        <end position="114"/>
    </location>
</feature>
<dbReference type="GO" id="GO:0006887">
    <property type="term" value="P:exocytosis"/>
    <property type="evidence" value="ECO:0007669"/>
    <property type="project" value="TreeGrafter"/>
</dbReference>
<name>A0A1V9YJR7_ACHHY</name>
<reference evidence="3 4" key="1">
    <citation type="journal article" date="2014" name="Genome Biol. Evol.">
        <title>The secreted proteins of Achlya hypogyna and Thraustotheca clavata identify the ancestral oomycete secretome and reveal gene acquisitions by horizontal gene transfer.</title>
        <authorList>
            <person name="Misner I."/>
            <person name="Blouin N."/>
            <person name="Leonard G."/>
            <person name="Richards T.A."/>
            <person name="Lane C.E."/>
        </authorList>
    </citation>
    <scope>NUCLEOTIDE SEQUENCE [LARGE SCALE GENOMIC DNA]</scope>
    <source>
        <strain evidence="3 4">ATCC 48635</strain>
    </source>
</reference>
<feature type="compositionally biased region" description="Pro residues" evidence="2">
    <location>
        <begin position="80"/>
        <end position="90"/>
    </location>
</feature>
<gene>
    <name evidence="3" type="ORF">ACHHYP_11127</name>
</gene>
<dbReference type="GO" id="GO:0071203">
    <property type="term" value="C:WASH complex"/>
    <property type="evidence" value="ECO:0007669"/>
    <property type="project" value="InterPro"/>
</dbReference>
<dbReference type="Pfam" id="PF10152">
    <property type="entry name" value="CCDC53"/>
    <property type="match status" value="1"/>
</dbReference>
<accession>A0A1V9YJR7</accession>
<dbReference type="PANTHER" id="PTHR13015">
    <property type="entry name" value="PROTEIN AD-016-RELATED"/>
    <property type="match status" value="1"/>
</dbReference>
<dbReference type="InterPro" id="IPR027267">
    <property type="entry name" value="AH/BAR_dom_sf"/>
</dbReference>
<dbReference type="EMBL" id="JNBR01001546">
    <property type="protein sequence ID" value="OQR85974.1"/>
    <property type="molecule type" value="Genomic_DNA"/>
</dbReference>
<keyword evidence="4" id="KW-1185">Reference proteome</keyword>
<proteinExistence type="inferred from homology"/>
<dbReference type="GO" id="GO:0030041">
    <property type="term" value="P:actin filament polymerization"/>
    <property type="evidence" value="ECO:0007669"/>
    <property type="project" value="TreeGrafter"/>
</dbReference>
<evidence type="ECO:0000313" key="4">
    <source>
        <dbReference type="Proteomes" id="UP000243579"/>
    </source>
</evidence>
<evidence type="ECO:0000256" key="1">
    <source>
        <dbReference type="ARBA" id="ARBA00006290"/>
    </source>
</evidence>
<protein>
    <submittedName>
        <fullName evidence="3">Uncharacterized protein</fullName>
    </submittedName>
</protein>
<feature type="compositionally biased region" description="Pro residues" evidence="2">
    <location>
        <begin position="51"/>
        <end position="72"/>
    </location>
</feature>